<evidence type="ECO:0000313" key="3">
    <source>
        <dbReference type="Proteomes" id="UP000215127"/>
    </source>
</evidence>
<evidence type="ECO:0000313" key="2">
    <source>
        <dbReference type="EMBL" id="SMQ54078.1"/>
    </source>
</evidence>
<gene>
    <name evidence="2" type="ORF">ZT3D7_G9232</name>
</gene>
<feature type="compositionally biased region" description="Polar residues" evidence="1">
    <location>
        <begin position="168"/>
        <end position="188"/>
    </location>
</feature>
<proteinExistence type="predicted"/>
<feature type="region of interest" description="Disordered" evidence="1">
    <location>
        <begin position="168"/>
        <end position="195"/>
    </location>
</feature>
<reference evidence="2 3" key="1">
    <citation type="submission" date="2016-06" db="EMBL/GenBank/DDBJ databases">
        <authorList>
            <person name="Kjaerup R.B."/>
            <person name="Dalgaard T.S."/>
            <person name="Juul-Madsen H.R."/>
        </authorList>
    </citation>
    <scope>NUCLEOTIDE SEQUENCE [LARGE SCALE GENOMIC DNA]</scope>
</reference>
<sequence length="300" mass="33840">MADYTWDRPVLALWRGHWYRATQLNATTIKFDCPPGNDLRLNSYSNAEIRKYPQDIGGNPLKTAASDEPVQKGDNVLARVRTANHYHTSDMGYEMGSVLETSYRGKAADVLVEYQSGIKDVVTYDKICHMYLGGPTRLNSLAQGVYPRYHKPFVSAATHSEILVSTPSNSITAGPASRSNSDILSRQGSAPAFTGAGTRNGSIESDWRIIQRYSIEDLITVTRNYVDDPRFITNNPKSRKEYIMQVSLAFAKMHEDDKTSQAGVEFKRLWAQLVRHHHHSLSSSSRLWINGKLHKDWFAM</sequence>
<dbReference type="AlphaFoldDB" id="A0A1X7S2Z5"/>
<name>A0A1X7S2Z5_ZYMT9</name>
<accession>A0A1X7S2Z5</accession>
<organism evidence="2 3">
    <name type="scientific">Zymoseptoria tritici (strain ST99CH_3D7)</name>
    <dbReference type="NCBI Taxonomy" id="1276538"/>
    <lineage>
        <taxon>Eukaryota</taxon>
        <taxon>Fungi</taxon>
        <taxon>Dikarya</taxon>
        <taxon>Ascomycota</taxon>
        <taxon>Pezizomycotina</taxon>
        <taxon>Dothideomycetes</taxon>
        <taxon>Dothideomycetidae</taxon>
        <taxon>Mycosphaerellales</taxon>
        <taxon>Mycosphaerellaceae</taxon>
        <taxon>Zymoseptoria</taxon>
    </lineage>
</organism>
<dbReference type="EMBL" id="LT853700">
    <property type="protein sequence ID" value="SMQ54078.1"/>
    <property type="molecule type" value="Genomic_DNA"/>
</dbReference>
<evidence type="ECO:0000256" key="1">
    <source>
        <dbReference type="SAM" id="MobiDB-lite"/>
    </source>
</evidence>
<keyword evidence="3" id="KW-1185">Reference proteome</keyword>
<dbReference type="Proteomes" id="UP000215127">
    <property type="component" value="Chromosome 9"/>
</dbReference>
<protein>
    <submittedName>
        <fullName evidence="2">Uncharacterized protein</fullName>
    </submittedName>
</protein>